<dbReference type="GO" id="GO:0009253">
    <property type="term" value="P:peptidoglycan catabolic process"/>
    <property type="evidence" value="ECO:0007669"/>
    <property type="project" value="InterPro"/>
</dbReference>
<organism evidence="5 6">
    <name type="scientific">Intestinimonas butyriciproducens</name>
    <dbReference type="NCBI Taxonomy" id="1297617"/>
    <lineage>
        <taxon>Bacteria</taxon>
        <taxon>Bacillati</taxon>
        <taxon>Bacillota</taxon>
        <taxon>Clostridia</taxon>
        <taxon>Eubacteriales</taxon>
        <taxon>Intestinimonas</taxon>
    </lineage>
</organism>
<comment type="similarity">
    <text evidence="1 4">Belongs to the glycosyl hydrolase 25 family.</text>
</comment>
<proteinExistence type="inferred from homology"/>
<dbReference type="EMBL" id="CP011307">
    <property type="protein sequence ID" value="ALP93821.1"/>
    <property type="molecule type" value="Genomic_DNA"/>
</dbReference>
<keyword evidence="6" id="KW-1185">Reference proteome</keyword>
<protein>
    <recommendedName>
        <fullName evidence="4">Lysozyme</fullName>
        <ecNumber evidence="4">3.2.1.17</ecNumber>
    </recommendedName>
</protein>
<keyword evidence="3 4" id="KW-0326">Glycosidase</keyword>
<dbReference type="InterPro" id="IPR017853">
    <property type="entry name" value="GH"/>
</dbReference>
<dbReference type="EC" id="3.2.1.17" evidence="4"/>
<gene>
    <name evidence="5" type="ORF">IB211_01428</name>
</gene>
<dbReference type="KEGG" id="ibu:IB211_01428"/>
<keyword evidence="2 4" id="KW-0378">Hydrolase</keyword>
<reference evidence="6" key="2">
    <citation type="submission" date="2015-04" db="EMBL/GenBank/DDBJ databases">
        <title>A butyrogenic pathway from the amino acid lysine in a human gut commensal.</title>
        <authorList>
            <person name="de Vos W.M."/>
            <person name="Bui N.T.P."/>
            <person name="Plugge C.M."/>
            <person name="Ritari J."/>
        </authorList>
    </citation>
    <scope>NUCLEOTIDE SEQUENCE [LARGE SCALE GENOMIC DNA]</scope>
    <source>
        <strain evidence="6">AF211</strain>
    </source>
</reference>
<dbReference type="Pfam" id="PF01183">
    <property type="entry name" value="Glyco_hydro_25"/>
    <property type="match status" value="1"/>
</dbReference>
<dbReference type="GO" id="GO:0016998">
    <property type="term" value="P:cell wall macromolecule catabolic process"/>
    <property type="evidence" value="ECO:0007669"/>
    <property type="project" value="InterPro"/>
</dbReference>
<comment type="catalytic activity">
    <reaction evidence="4">
        <text>Hydrolysis of (1-&gt;4)-beta-linkages between N-acetylmuramic acid and N-acetyl-D-glucosamine residues in a peptidoglycan and between N-acetyl-D-glucosamine residues in chitodextrins.</text>
        <dbReference type="EC" id="3.2.1.17"/>
    </reaction>
</comment>
<dbReference type="AlphaFoldDB" id="A0A0S2W3A9"/>
<sequence>MVIKLMKCFRVVSRLLLLLLLLATAAVALFHFLRWRGYILLPQEADPRQWQVFGVDVSTYQGDVDWPALRAQGVDFAFIKATEGSSLQDRQFSANWENAQAAGVRVGAYHFFSYDSPGETQADNFISMVPVTAGALPPVVDIEFYGDKLENLPDKAHVKSVLDPLLRRLEEFYGVKPILYVTYRSYALYLREGYEAYPLWVSRPLLAPFDKNWSFWQYSHSAELEGYDGAERRIDLNVFRGSLEEFQTFGLAG</sequence>
<dbReference type="STRING" id="1297617.IB211_01428"/>
<dbReference type="GO" id="GO:0003796">
    <property type="term" value="F:lysozyme activity"/>
    <property type="evidence" value="ECO:0007669"/>
    <property type="project" value="UniProtKB-EC"/>
</dbReference>
<dbReference type="PROSITE" id="PS51904">
    <property type="entry name" value="GLYCOSYL_HYDROL_F25_2"/>
    <property type="match status" value="1"/>
</dbReference>
<dbReference type="eggNOG" id="COG3757">
    <property type="taxonomic scope" value="Bacteria"/>
</dbReference>
<evidence type="ECO:0000313" key="6">
    <source>
        <dbReference type="Proteomes" id="UP000064844"/>
    </source>
</evidence>
<dbReference type="SMART" id="SM00641">
    <property type="entry name" value="Glyco_25"/>
    <property type="match status" value="1"/>
</dbReference>
<dbReference type="PANTHER" id="PTHR34135">
    <property type="entry name" value="LYSOZYME"/>
    <property type="match status" value="1"/>
</dbReference>
<reference evidence="5 6" key="1">
    <citation type="journal article" date="2015" name="Nat. Commun.">
        <title>Production of butyrate from lysine and the Amadori product fructoselysine by a human gut commensal.</title>
        <authorList>
            <person name="Bui T.P."/>
            <person name="Ritari J."/>
            <person name="Boeren S."/>
            <person name="de Waard P."/>
            <person name="Plugge C.M."/>
            <person name="de Vos W.M."/>
        </authorList>
    </citation>
    <scope>NUCLEOTIDE SEQUENCE [LARGE SCALE GENOMIC DNA]</scope>
    <source>
        <strain evidence="5 6">AF211</strain>
    </source>
</reference>
<dbReference type="Proteomes" id="UP000064844">
    <property type="component" value="Chromosome"/>
</dbReference>
<evidence type="ECO:0000313" key="5">
    <source>
        <dbReference type="EMBL" id="ALP93821.1"/>
    </source>
</evidence>
<dbReference type="PROSITE" id="PS00953">
    <property type="entry name" value="GLYCOSYL_HYDROL_F25_1"/>
    <property type="match status" value="1"/>
</dbReference>
<dbReference type="PATRIC" id="fig|1297617.4.peg.1461"/>
<accession>A0A0S2W3A9</accession>
<dbReference type="GO" id="GO:0016052">
    <property type="term" value="P:carbohydrate catabolic process"/>
    <property type="evidence" value="ECO:0007669"/>
    <property type="project" value="TreeGrafter"/>
</dbReference>
<dbReference type="InterPro" id="IPR002053">
    <property type="entry name" value="Glyco_hydro_25"/>
</dbReference>
<dbReference type="SUPFAM" id="SSF51445">
    <property type="entry name" value="(Trans)glycosidases"/>
    <property type="match status" value="1"/>
</dbReference>
<dbReference type="InterPro" id="IPR008270">
    <property type="entry name" value="Glyco_hydro_25_AS"/>
</dbReference>
<dbReference type="PANTHER" id="PTHR34135:SF2">
    <property type="entry name" value="LYSOZYME"/>
    <property type="match status" value="1"/>
</dbReference>
<dbReference type="Gene3D" id="3.20.20.80">
    <property type="entry name" value="Glycosidases"/>
    <property type="match status" value="1"/>
</dbReference>
<evidence type="ECO:0000256" key="4">
    <source>
        <dbReference type="RuleBase" id="RU361176"/>
    </source>
</evidence>
<evidence type="ECO:0000256" key="2">
    <source>
        <dbReference type="ARBA" id="ARBA00022801"/>
    </source>
</evidence>
<evidence type="ECO:0000256" key="3">
    <source>
        <dbReference type="ARBA" id="ARBA00023295"/>
    </source>
</evidence>
<evidence type="ECO:0000256" key="1">
    <source>
        <dbReference type="ARBA" id="ARBA00010646"/>
    </source>
</evidence>
<name>A0A0S2W3A9_9FIRM</name>
<dbReference type="InterPro" id="IPR018077">
    <property type="entry name" value="Glyco_hydro_fam25_subgr"/>
</dbReference>